<evidence type="ECO:0000313" key="9">
    <source>
        <dbReference type="EnsemblPlants" id="TraesCS3B02G090900.1"/>
    </source>
</evidence>
<keyword evidence="2" id="KW-0328">Glycosyltransferase</keyword>
<dbReference type="Gene3D" id="3.90.550.10">
    <property type="entry name" value="Spore Coat Polysaccharide Biosynthesis Protein SpsA, Chain A"/>
    <property type="match status" value="1"/>
</dbReference>
<reference evidence="9" key="1">
    <citation type="submission" date="2018-08" db="EMBL/GenBank/DDBJ databases">
        <authorList>
            <person name="Rossello M."/>
        </authorList>
    </citation>
    <scope>NUCLEOTIDE SEQUENCE [LARGE SCALE GENOMIC DNA]</scope>
    <source>
        <strain evidence="9">cv. Chinese Spring</strain>
    </source>
</reference>
<dbReference type="OrthoDB" id="72851at2759"/>
<dbReference type="EnsemblPlants" id="TraesCS3B02G090900.1">
    <property type="protein sequence ID" value="TraesCS3B02G090900.1"/>
    <property type="gene ID" value="TraesCS3B02G090900"/>
</dbReference>
<keyword evidence="4 8" id="KW-0812">Transmembrane</keyword>
<dbReference type="Proteomes" id="UP000019116">
    <property type="component" value="Chromosome 3B"/>
</dbReference>
<evidence type="ECO:0000256" key="2">
    <source>
        <dbReference type="ARBA" id="ARBA00022676"/>
    </source>
</evidence>
<keyword evidence="10" id="KW-1185">Reference proteome</keyword>
<dbReference type="STRING" id="4565.A0A3B6FGR9"/>
<evidence type="ECO:0000313" key="10">
    <source>
        <dbReference type="Proteomes" id="UP000019116"/>
    </source>
</evidence>
<dbReference type="Gramene" id="TraesJAG3B03G01575360.1">
    <property type="protein sequence ID" value="TraesJAG3B03G01575360.1"/>
    <property type="gene ID" value="TraesJAG3B03G01575360"/>
</dbReference>
<keyword evidence="6" id="KW-0333">Golgi apparatus</keyword>
<name>A0A3B6FGR9_WHEAT</name>
<dbReference type="GO" id="GO:0051753">
    <property type="term" value="F:mannan synthase activity"/>
    <property type="evidence" value="ECO:0000318"/>
    <property type="project" value="GO_Central"/>
</dbReference>
<keyword evidence="3" id="KW-0808">Transferase</keyword>
<dbReference type="PANTHER" id="PTHR32044:SF77">
    <property type="entry name" value="GLUCOMANNAN 4-BETA-MANNOSYLTRANSFERASE 9"/>
    <property type="match status" value="1"/>
</dbReference>
<evidence type="ECO:0000256" key="8">
    <source>
        <dbReference type="SAM" id="Phobius"/>
    </source>
</evidence>
<evidence type="ECO:0000256" key="4">
    <source>
        <dbReference type="ARBA" id="ARBA00022692"/>
    </source>
</evidence>
<evidence type="ECO:0000256" key="3">
    <source>
        <dbReference type="ARBA" id="ARBA00022679"/>
    </source>
</evidence>
<dbReference type="PANTHER" id="PTHR32044">
    <property type="entry name" value="GLUCOMANNAN 4-BETA-MANNOSYLTRANSFERASE 9"/>
    <property type="match status" value="1"/>
</dbReference>
<dbReference type="GO" id="GO:0005794">
    <property type="term" value="C:Golgi apparatus"/>
    <property type="evidence" value="ECO:0000318"/>
    <property type="project" value="GO_Central"/>
</dbReference>
<organism evidence="9">
    <name type="scientific">Triticum aestivum</name>
    <name type="common">Wheat</name>
    <dbReference type="NCBI Taxonomy" id="4565"/>
    <lineage>
        <taxon>Eukaryota</taxon>
        <taxon>Viridiplantae</taxon>
        <taxon>Streptophyta</taxon>
        <taxon>Embryophyta</taxon>
        <taxon>Tracheophyta</taxon>
        <taxon>Spermatophyta</taxon>
        <taxon>Magnoliopsida</taxon>
        <taxon>Liliopsida</taxon>
        <taxon>Poales</taxon>
        <taxon>Poaceae</taxon>
        <taxon>BOP clade</taxon>
        <taxon>Pooideae</taxon>
        <taxon>Triticodae</taxon>
        <taxon>Triticeae</taxon>
        <taxon>Triticinae</taxon>
        <taxon>Triticum</taxon>
    </lineage>
</organism>
<reference evidence="9" key="2">
    <citation type="submission" date="2018-10" db="UniProtKB">
        <authorList>
            <consortium name="EnsemblPlants"/>
        </authorList>
    </citation>
    <scope>IDENTIFICATION</scope>
</reference>
<evidence type="ECO:0000256" key="6">
    <source>
        <dbReference type="ARBA" id="ARBA00023034"/>
    </source>
</evidence>
<comment type="subcellular location">
    <subcellularLocation>
        <location evidence="1">Golgi apparatus membrane</location>
    </subcellularLocation>
</comment>
<keyword evidence="5 8" id="KW-1133">Transmembrane helix</keyword>
<evidence type="ECO:0000256" key="7">
    <source>
        <dbReference type="ARBA" id="ARBA00023136"/>
    </source>
</evidence>
<sequence length="211" mass="23210">MGWGDDDGGSGLLSVLADVVAIDTGNELQHVDIKGCGCDGGAPWRACRPWLSMLREHSSIFWGFNGTAGVWRIKALEDSGIWMERTTVEDMDIAVRAHIKGWKFLLWLMTFLVVICVFPLRRVISSPTDKQSKEKRVGSAPNLTPYKRRGGGCEHAISVGSMVLCLGSRDHAMQMGSSSAASPPELQIHDSSIEEEKNYIQRLQNGNGWHG</sequence>
<proteinExistence type="predicted"/>
<dbReference type="AlphaFoldDB" id="A0A3B6FGR9"/>
<protein>
    <submittedName>
        <fullName evidence="9">Uncharacterized protein</fullName>
    </submittedName>
</protein>
<evidence type="ECO:0000256" key="5">
    <source>
        <dbReference type="ARBA" id="ARBA00022989"/>
    </source>
</evidence>
<dbReference type="GO" id="GO:0000139">
    <property type="term" value="C:Golgi membrane"/>
    <property type="evidence" value="ECO:0007669"/>
    <property type="project" value="UniProtKB-SubCell"/>
</dbReference>
<dbReference type="PaxDb" id="4565-Traes_3B_B192F863A.2"/>
<dbReference type="Gramene" id="TraesCS3B03G0211100.1">
    <property type="protein sequence ID" value="TraesCS3B03G0211100.1.CDS"/>
    <property type="gene ID" value="TraesCS3B03G0211100"/>
</dbReference>
<keyword evidence="7 8" id="KW-0472">Membrane</keyword>
<accession>A0A3B6FGR9</accession>
<feature type="transmembrane region" description="Helical" evidence="8">
    <location>
        <begin position="104"/>
        <end position="124"/>
    </location>
</feature>
<dbReference type="Gramene" id="TraesCAD_scaffold_009044_01G000200.1">
    <property type="protein sequence ID" value="TraesCAD_scaffold_009044_01G000200.1"/>
    <property type="gene ID" value="TraesCAD_scaffold_009044_01G000200"/>
</dbReference>
<dbReference type="Gramene" id="TraesCS3B02G090900.1">
    <property type="protein sequence ID" value="TraesCS3B02G090900.1"/>
    <property type="gene ID" value="TraesCS3B02G090900"/>
</dbReference>
<dbReference type="InterPro" id="IPR029044">
    <property type="entry name" value="Nucleotide-diphossugar_trans"/>
</dbReference>
<evidence type="ECO:0000256" key="1">
    <source>
        <dbReference type="ARBA" id="ARBA00004394"/>
    </source>
</evidence>
<dbReference type="SUPFAM" id="SSF53448">
    <property type="entry name" value="Nucleotide-diphospho-sugar transferases"/>
    <property type="match status" value="1"/>
</dbReference>